<dbReference type="InterPro" id="IPR039308">
    <property type="entry name" value="GAS8"/>
</dbReference>
<dbReference type="Pfam" id="PF13851">
    <property type="entry name" value="GAS"/>
    <property type="match status" value="1"/>
</dbReference>
<dbReference type="GO" id="GO:0005794">
    <property type="term" value="C:Golgi apparatus"/>
    <property type="evidence" value="ECO:0007669"/>
    <property type="project" value="TreeGrafter"/>
</dbReference>
<comment type="subcellular location">
    <subcellularLocation>
        <location evidence="1">Cell projection</location>
        <location evidence="1">Cilium</location>
        <location evidence="1">Flagellum</location>
    </subcellularLocation>
    <subcellularLocation>
        <location evidence="2">Cytoplasm</location>
        <location evidence="2">Cytoskeleton</location>
    </subcellularLocation>
</comment>
<dbReference type="Proteomes" id="UP000070089">
    <property type="component" value="Unassembled WGS sequence"/>
</dbReference>
<evidence type="ECO:0000256" key="5">
    <source>
        <dbReference type="ARBA" id="ARBA00022701"/>
    </source>
</evidence>
<evidence type="ECO:0000313" key="15">
    <source>
        <dbReference type="Proteomes" id="UP000070089"/>
    </source>
</evidence>
<dbReference type="GO" id="GO:0031514">
    <property type="term" value="C:motile cilium"/>
    <property type="evidence" value="ECO:0007669"/>
    <property type="project" value="UniProtKB-SubCell"/>
</dbReference>
<name>A0A132NQJ6_GIAIN</name>
<feature type="coiled-coil region" evidence="11">
    <location>
        <begin position="139"/>
        <end position="166"/>
    </location>
</feature>
<feature type="compositionally biased region" description="Basic residues" evidence="12">
    <location>
        <begin position="7"/>
        <end position="18"/>
    </location>
</feature>
<evidence type="ECO:0000256" key="11">
    <source>
        <dbReference type="SAM" id="Coils"/>
    </source>
</evidence>
<comment type="similarity">
    <text evidence="3">Belongs to the DRC4 family.</text>
</comment>
<dbReference type="AlphaFoldDB" id="A0A132NQJ6"/>
<organism evidence="14 15">
    <name type="scientific">Giardia duodenalis assemblage B</name>
    <dbReference type="NCBI Taxonomy" id="1394984"/>
    <lineage>
        <taxon>Eukaryota</taxon>
        <taxon>Metamonada</taxon>
        <taxon>Diplomonadida</taxon>
        <taxon>Hexamitidae</taxon>
        <taxon>Giardiinae</taxon>
        <taxon>Giardia</taxon>
    </lineage>
</organism>
<dbReference type="GO" id="GO:0008017">
    <property type="term" value="F:microtubule binding"/>
    <property type="evidence" value="ECO:0007669"/>
    <property type="project" value="InterPro"/>
</dbReference>
<evidence type="ECO:0000313" key="14">
    <source>
        <dbReference type="EMBL" id="KWX12331.1"/>
    </source>
</evidence>
<reference evidence="14 15" key="1">
    <citation type="journal article" date="2015" name="Mol. Biochem. Parasitol.">
        <title>Identification of polymorphic genes for use in assemblage B genotyping assays through comparative genomics of multiple assemblage B Giardia duodenalis isolates.</title>
        <authorList>
            <person name="Wielinga C."/>
            <person name="Thompson R.C."/>
            <person name="Monis P."/>
            <person name="Ryan U."/>
        </authorList>
    </citation>
    <scope>NUCLEOTIDE SEQUENCE [LARGE SCALE GENOMIC DNA]</scope>
    <source>
        <strain evidence="14 15">BAH15c1</strain>
    </source>
</reference>
<evidence type="ECO:0000256" key="6">
    <source>
        <dbReference type="ARBA" id="ARBA00022846"/>
    </source>
</evidence>
<keyword evidence="7 11" id="KW-0175">Coiled coil</keyword>
<dbReference type="PANTHER" id="PTHR31543">
    <property type="entry name" value="DYNEIN REGULATORY COMPLEX SUBUNIT 4"/>
    <property type="match status" value="1"/>
</dbReference>
<evidence type="ECO:0000256" key="9">
    <source>
        <dbReference type="ARBA" id="ARBA00023212"/>
    </source>
</evidence>
<evidence type="ECO:0000256" key="10">
    <source>
        <dbReference type="ARBA" id="ARBA00023273"/>
    </source>
</evidence>
<evidence type="ECO:0000256" key="1">
    <source>
        <dbReference type="ARBA" id="ARBA00004230"/>
    </source>
</evidence>
<evidence type="ECO:0000256" key="4">
    <source>
        <dbReference type="ARBA" id="ARBA00022490"/>
    </source>
</evidence>
<feature type="coiled-coil region" evidence="11">
    <location>
        <begin position="245"/>
        <end position="434"/>
    </location>
</feature>
<evidence type="ECO:0000256" key="12">
    <source>
        <dbReference type="SAM" id="MobiDB-lite"/>
    </source>
</evidence>
<sequence length="468" mass="54161">MPPKTGTKGKKGSKAKKARPVDDMTVDLTGKIEELEKQVTALTADLQQERESRNYFQLEKDKIFTLYEVSAAQLEEARANLRTKDRELEELVENHQVTVKTYQQKIKSILYTNTNEATQLKVSSEQALRAEEDFHRAREAELLREVDALKLRIKEASLNSQDMLRQSKDQHSRSSSLLREQYEQQLWSMQKDFEQKLRNALQESEVRRKAEVLEVETNKNSQIDELILQHERNFQKMKTYYTGIITSNLDLIKSLKDELEDMKKRQVANEQLMFEIAQENRRLTQPLQNALAEVEVLRKKLEGAEKENAALQRSHSRAEALQKELKALMWEADQLKQALKDTSFERDDLRMRFEAAVQDVAQRGVFRETLLERRVAALNNELESRQAQLTEVLAAANLDGAVAAAVSNQLDSVLENKNRNIRELSFELARVMRLYNEAIRVFRTKLNEAGLPAGDLDGFRPFEVREDL</sequence>
<evidence type="ECO:0000256" key="8">
    <source>
        <dbReference type="ARBA" id="ARBA00023069"/>
    </source>
</evidence>
<feature type="coiled-coil region" evidence="11">
    <location>
        <begin position="25"/>
        <end position="94"/>
    </location>
</feature>
<feature type="domain" description="Growth arrest-specific protein 8" evidence="13">
    <location>
        <begin position="225"/>
        <end position="424"/>
    </location>
</feature>
<dbReference type="InterPro" id="IPR025593">
    <property type="entry name" value="GAS8_dom"/>
</dbReference>
<evidence type="ECO:0000259" key="13">
    <source>
        <dbReference type="Pfam" id="PF13851"/>
    </source>
</evidence>
<keyword evidence="6" id="KW-0282">Flagellum</keyword>
<keyword evidence="8" id="KW-0969">Cilium</keyword>
<protein>
    <submittedName>
        <fullName evidence="14">Growth-arrest specific micro-tubule binding protein GAS8/ dynein regulatory complex</fullName>
    </submittedName>
</protein>
<dbReference type="GO" id="GO:0005874">
    <property type="term" value="C:microtubule"/>
    <property type="evidence" value="ECO:0007669"/>
    <property type="project" value="UniProtKB-KW"/>
</dbReference>
<dbReference type="OrthoDB" id="767661at2759"/>
<dbReference type="PANTHER" id="PTHR31543:SF0">
    <property type="entry name" value="DYNEIN REGULATORY COMPLEX SUBUNIT 4"/>
    <property type="match status" value="1"/>
</dbReference>
<accession>A0A132NQJ6</accession>
<keyword evidence="9" id="KW-0206">Cytoskeleton</keyword>
<evidence type="ECO:0000256" key="3">
    <source>
        <dbReference type="ARBA" id="ARBA00009859"/>
    </source>
</evidence>
<evidence type="ECO:0000256" key="7">
    <source>
        <dbReference type="ARBA" id="ARBA00023054"/>
    </source>
</evidence>
<proteinExistence type="inferred from homology"/>
<dbReference type="GO" id="GO:0048870">
    <property type="term" value="P:cell motility"/>
    <property type="evidence" value="ECO:0007669"/>
    <property type="project" value="InterPro"/>
</dbReference>
<dbReference type="EMBL" id="JXTI01000123">
    <property type="protein sequence ID" value="KWX12331.1"/>
    <property type="molecule type" value="Genomic_DNA"/>
</dbReference>
<keyword evidence="10" id="KW-0966">Cell projection</keyword>
<gene>
    <name evidence="14" type="ORF">QR46_3702</name>
</gene>
<comment type="caution">
    <text evidence="14">The sequence shown here is derived from an EMBL/GenBank/DDBJ whole genome shotgun (WGS) entry which is preliminary data.</text>
</comment>
<feature type="region of interest" description="Disordered" evidence="12">
    <location>
        <begin position="1"/>
        <end position="22"/>
    </location>
</feature>
<keyword evidence="4" id="KW-0963">Cytoplasm</keyword>
<dbReference type="VEuPathDB" id="GiardiaDB:QR46_3702"/>
<evidence type="ECO:0000256" key="2">
    <source>
        <dbReference type="ARBA" id="ARBA00004245"/>
    </source>
</evidence>
<keyword evidence="5" id="KW-0493">Microtubule</keyword>
<dbReference type="GO" id="GO:0031267">
    <property type="term" value="F:small GTPase binding"/>
    <property type="evidence" value="ECO:0007669"/>
    <property type="project" value="InterPro"/>
</dbReference>